<evidence type="ECO:0000313" key="4">
    <source>
        <dbReference type="Proteomes" id="UP000595917"/>
    </source>
</evidence>
<keyword evidence="4" id="KW-1185">Reference proteome</keyword>
<dbReference type="Proteomes" id="UP000595917">
    <property type="component" value="Chromosome"/>
</dbReference>
<feature type="transmembrane region" description="Helical" evidence="2">
    <location>
        <begin position="93"/>
        <end position="115"/>
    </location>
</feature>
<dbReference type="SUPFAM" id="SSF53474">
    <property type="entry name" value="alpha/beta-Hydrolases"/>
    <property type="match status" value="1"/>
</dbReference>
<dbReference type="AlphaFoldDB" id="A0A7T8BB64"/>
<evidence type="ECO:0000256" key="2">
    <source>
        <dbReference type="SAM" id="Phobius"/>
    </source>
</evidence>
<accession>A0A7T8BB64</accession>
<sequence length="512" mass="55386">MWDLVFLIVIISAFVLLALIRPFVKNLRKIEGLVFLPFLAFLITLGIFIAYGFRPECVLLLVYTAVVSLVHIPQLVSVLGGLRNGEFLERRPLLNGIALVFLIVSAAPALIFAPYDEVPMASEGVAVVPVRDEGLFIRIYPGTGENPRPEGLKRPVFAVIPPMYGSAAAVDRLCLALEAKGFAVLTYSRRDFDMPAFGEGTKQYNVPFFRNFSFYRTLAGVSESGKAALRVRSWEETRTRDIEILLSYIAAFGGSPDSPLASADTGRIIMAGYGAGGAALSLLGASPEFVSGNPGVIGFVSVEGAPASLAVLEVFPWDTPPDGSLPWYAALWESVKRFFLKIHSRGIAGYESPKPLLLPGLFLVSDRVTDTEYRDGRYRSILAMLRASRAPSALAAVPGAGYADYSDIPVKYPLLGFFLSGEEADAWNRDYYIEGTASLMANFGDMVMAGGTGGEPELPEASGDPDFSGDALPPETPEPARPEITRTRVPGTIHIESGGAWNLMPPEYILSQ</sequence>
<reference evidence="3" key="1">
    <citation type="submission" date="2021-01" db="EMBL/GenBank/DDBJ databases">
        <title>Description of Breznakiella homolactica.</title>
        <authorList>
            <person name="Song Y."/>
            <person name="Brune A."/>
        </authorList>
    </citation>
    <scope>NUCLEOTIDE SEQUENCE</scope>
    <source>
        <strain evidence="3">RmG30</strain>
    </source>
</reference>
<evidence type="ECO:0000313" key="3">
    <source>
        <dbReference type="EMBL" id="QQO10232.1"/>
    </source>
</evidence>
<name>A0A7T8BB64_9SPIR</name>
<feature type="transmembrane region" description="Helical" evidence="2">
    <location>
        <begin position="6"/>
        <end position="24"/>
    </location>
</feature>
<evidence type="ECO:0008006" key="5">
    <source>
        <dbReference type="Google" id="ProtNLM"/>
    </source>
</evidence>
<keyword evidence="2" id="KW-0472">Membrane</keyword>
<dbReference type="RefSeq" id="WP_215627536.1">
    <property type="nucleotide sequence ID" value="NZ_CP067089.2"/>
</dbReference>
<feature type="transmembrane region" description="Helical" evidence="2">
    <location>
        <begin position="33"/>
        <end position="53"/>
    </location>
</feature>
<feature type="transmembrane region" description="Helical" evidence="2">
    <location>
        <begin position="59"/>
        <end position="81"/>
    </location>
</feature>
<dbReference type="EMBL" id="CP067089">
    <property type="protein sequence ID" value="QQO10232.1"/>
    <property type="molecule type" value="Genomic_DNA"/>
</dbReference>
<gene>
    <name evidence="3" type="ORF">JFL75_04745</name>
</gene>
<keyword evidence="2" id="KW-1133">Transmembrane helix</keyword>
<dbReference type="KEGG" id="bhc:JFL75_04745"/>
<protein>
    <recommendedName>
        <fullName evidence="5">Alpha/beta hydrolase</fullName>
    </recommendedName>
</protein>
<evidence type="ECO:0000256" key="1">
    <source>
        <dbReference type="SAM" id="MobiDB-lite"/>
    </source>
</evidence>
<keyword evidence="2" id="KW-0812">Transmembrane</keyword>
<organism evidence="3 4">
    <name type="scientific">Breznakiella homolactica</name>
    <dbReference type="NCBI Taxonomy" id="2798577"/>
    <lineage>
        <taxon>Bacteria</taxon>
        <taxon>Pseudomonadati</taxon>
        <taxon>Spirochaetota</taxon>
        <taxon>Spirochaetia</taxon>
        <taxon>Spirochaetales</taxon>
        <taxon>Breznakiellaceae</taxon>
        <taxon>Breznakiella</taxon>
    </lineage>
</organism>
<proteinExistence type="predicted"/>
<dbReference type="InterPro" id="IPR029058">
    <property type="entry name" value="AB_hydrolase_fold"/>
</dbReference>
<dbReference type="Gene3D" id="3.40.50.1820">
    <property type="entry name" value="alpha/beta hydrolase"/>
    <property type="match status" value="1"/>
</dbReference>
<feature type="region of interest" description="Disordered" evidence="1">
    <location>
        <begin position="450"/>
        <end position="489"/>
    </location>
</feature>